<dbReference type="EMBL" id="JASCZI010091258">
    <property type="protein sequence ID" value="MED6149680.1"/>
    <property type="molecule type" value="Genomic_DNA"/>
</dbReference>
<proteinExistence type="predicted"/>
<gene>
    <name evidence="1" type="ORF">PIB30_064812</name>
</gene>
<name>A0ABU6TMJ6_9FABA</name>
<dbReference type="Proteomes" id="UP001341840">
    <property type="component" value="Unassembled WGS sequence"/>
</dbReference>
<dbReference type="InterPro" id="IPR012340">
    <property type="entry name" value="NA-bd_OB-fold"/>
</dbReference>
<comment type="caution">
    <text evidence="1">The sequence shown here is derived from an EMBL/GenBank/DDBJ whole genome shotgun (WGS) entry which is preliminary data.</text>
</comment>
<protein>
    <submittedName>
        <fullName evidence="1">Uncharacterized protein</fullName>
    </submittedName>
</protein>
<organism evidence="1 2">
    <name type="scientific">Stylosanthes scabra</name>
    <dbReference type="NCBI Taxonomy" id="79078"/>
    <lineage>
        <taxon>Eukaryota</taxon>
        <taxon>Viridiplantae</taxon>
        <taxon>Streptophyta</taxon>
        <taxon>Embryophyta</taxon>
        <taxon>Tracheophyta</taxon>
        <taxon>Spermatophyta</taxon>
        <taxon>Magnoliopsida</taxon>
        <taxon>eudicotyledons</taxon>
        <taxon>Gunneridae</taxon>
        <taxon>Pentapetalae</taxon>
        <taxon>rosids</taxon>
        <taxon>fabids</taxon>
        <taxon>Fabales</taxon>
        <taxon>Fabaceae</taxon>
        <taxon>Papilionoideae</taxon>
        <taxon>50 kb inversion clade</taxon>
        <taxon>dalbergioids sensu lato</taxon>
        <taxon>Dalbergieae</taxon>
        <taxon>Pterocarpus clade</taxon>
        <taxon>Stylosanthes</taxon>
    </lineage>
</organism>
<reference evidence="1 2" key="1">
    <citation type="journal article" date="2023" name="Plants (Basel)">
        <title>Bridging the Gap: Combining Genomics and Transcriptomics Approaches to Understand Stylosanthes scabra, an Orphan Legume from the Brazilian Caatinga.</title>
        <authorList>
            <person name="Ferreira-Neto J.R.C."/>
            <person name="da Silva M.D."/>
            <person name="Binneck E."/>
            <person name="de Melo N.F."/>
            <person name="da Silva R.H."/>
            <person name="de Melo A.L.T.M."/>
            <person name="Pandolfi V."/>
            <person name="Bustamante F.O."/>
            <person name="Brasileiro-Vidal A.C."/>
            <person name="Benko-Iseppon A.M."/>
        </authorList>
    </citation>
    <scope>NUCLEOTIDE SEQUENCE [LARGE SCALE GENOMIC DNA]</scope>
    <source>
        <tissue evidence="1">Leaves</tissue>
    </source>
</reference>
<evidence type="ECO:0000313" key="2">
    <source>
        <dbReference type="Proteomes" id="UP001341840"/>
    </source>
</evidence>
<evidence type="ECO:0000313" key="1">
    <source>
        <dbReference type="EMBL" id="MED6149680.1"/>
    </source>
</evidence>
<accession>A0ABU6TMJ6</accession>
<sequence>MGLLVGCLSCWIVQQQSCLGRLVLILSCNSRKILSICRVECVGAIPSYRLKVVVSHPNGKNIFILDDPDIEQFFKQSCSSLLGGQESGSQELFDYVVPDRMISKFLNQRFLFIVDSRPIGYQLDNSLHVVRGLSADPSIIAFFRVLIMLMNNSYIDWLYFSSFSS</sequence>
<keyword evidence="2" id="KW-1185">Reference proteome</keyword>
<dbReference type="Gene3D" id="2.40.50.140">
    <property type="entry name" value="Nucleic acid-binding proteins"/>
    <property type="match status" value="1"/>
</dbReference>